<proteinExistence type="predicted"/>
<dbReference type="Proteomes" id="UP000790709">
    <property type="component" value="Unassembled WGS sequence"/>
</dbReference>
<protein>
    <submittedName>
        <fullName evidence="1">Uncharacterized protein</fullName>
    </submittedName>
</protein>
<dbReference type="EMBL" id="MU266691">
    <property type="protein sequence ID" value="KAH7919140.1"/>
    <property type="molecule type" value="Genomic_DNA"/>
</dbReference>
<accession>A0ACB8B028</accession>
<comment type="caution">
    <text evidence="1">The sequence shown here is derived from an EMBL/GenBank/DDBJ whole genome shotgun (WGS) entry which is preliminary data.</text>
</comment>
<organism evidence="1 2">
    <name type="scientific">Leucogyrophana mollusca</name>
    <dbReference type="NCBI Taxonomy" id="85980"/>
    <lineage>
        <taxon>Eukaryota</taxon>
        <taxon>Fungi</taxon>
        <taxon>Dikarya</taxon>
        <taxon>Basidiomycota</taxon>
        <taxon>Agaricomycotina</taxon>
        <taxon>Agaricomycetes</taxon>
        <taxon>Agaricomycetidae</taxon>
        <taxon>Boletales</taxon>
        <taxon>Boletales incertae sedis</taxon>
        <taxon>Leucogyrophana</taxon>
    </lineage>
</organism>
<evidence type="ECO:0000313" key="1">
    <source>
        <dbReference type="EMBL" id="KAH7919140.1"/>
    </source>
</evidence>
<gene>
    <name evidence="1" type="ORF">BV22DRAFT_1041179</name>
</gene>
<name>A0ACB8B028_9AGAM</name>
<keyword evidence="2" id="KW-1185">Reference proteome</keyword>
<sequence>MHNSAREWWTGSLLTRWHFRTKPMRPHDPDRSLSEQHLVPPSGRQAPQLRDASRGIGSDVRGNAAADVGESRRVKEGGGDFEVGYCVFGLWWVCDGLEEWVCDGLEEQNSRSSNEDAPVLLIGAQCRVKE</sequence>
<evidence type="ECO:0000313" key="2">
    <source>
        <dbReference type="Proteomes" id="UP000790709"/>
    </source>
</evidence>
<reference evidence="1" key="1">
    <citation type="journal article" date="2021" name="New Phytol.">
        <title>Evolutionary innovations through gain and loss of genes in the ectomycorrhizal Boletales.</title>
        <authorList>
            <person name="Wu G."/>
            <person name="Miyauchi S."/>
            <person name="Morin E."/>
            <person name="Kuo A."/>
            <person name="Drula E."/>
            <person name="Varga T."/>
            <person name="Kohler A."/>
            <person name="Feng B."/>
            <person name="Cao Y."/>
            <person name="Lipzen A."/>
            <person name="Daum C."/>
            <person name="Hundley H."/>
            <person name="Pangilinan J."/>
            <person name="Johnson J."/>
            <person name="Barry K."/>
            <person name="LaButti K."/>
            <person name="Ng V."/>
            <person name="Ahrendt S."/>
            <person name="Min B."/>
            <person name="Choi I.G."/>
            <person name="Park H."/>
            <person name="Plett J.M."/>
            <person name="Magnuson J."/>
            <person name="Spatafora J.W."/>
            <person name="Nagy L.G."/>
            <person name="Henrissat B."/>
            <person name="Grigoriev I.V."/>
            <person name="Yang Z.L."/>
            <person name="Xu J."/>
            <person name="Martin F.M."/>
        </authorList>
    </citation>
    <scope>NUCLEOTIDE SEQUENCE</scope>
    <source>
        <strain evidence="1">KUC20120723A-06</strain>
    </source>
</reference>